<feature type="binding site" evidence="18">
    <location>
        <position position="167"/>
    </location>
    <ligand>
        <name>UDP-N-acetyl-alpha-D-glucosamine</name>
        <dbReference type="ChEBI" id="CHEBI:57705"/>
    </ligand>
</feature>
<keyword evidence="23" id="KW-1185">Reference proteome</keyword>
<evidence type="ECO:0000256" key="18">
    <source>
        <dbReference type="HAMAP-Rule" id="MF_01631"/>
    </source>
</evidence>
<keyword evidence="6 18" id="KW-0548">Nucleotidyltransferase</keyword>
<dbReference type="PROSITE" id="PS00101">
    <property type="entry name" value="HEXAPEP_TRANSFERASES"/>
    <property type="match status" value="1"/>
</dbReference>
<keyword evidence="4 18" id="KW-0963">Cytoplasm</keyword>
<evidence type="ECO:0000256" key="1">
    <source>
        <dbReference type="ARBA" id="ARBA00004496"/>
    </source>
</evidence>
<keyword evidence="12 18" id="KW-0511">Multifunctional enzyme</keyword>
<dbReference type="Proteomes" id="UP000439591">
    <property type="component" value="Unassembled WGS sequence"/>
</dbReference>
<dbReference type="Pfam" id="PF12804">
    <property type="entry name" value="NTP_transf_3"/>
    <property type="match status" value="1"/>
</dbReference>
<dbReference type="InterPro" id="IPR050065">
    <property type="entry name" value="GlmU-like"/>
</dbReference>
<protein>
    <recommendedName>
        <fullName evidence="18">Bifunctional protein GlmU</fullName>
    </recommendedName>
    <domain>
        <recommendedName>
            <fullName evidence="18">UDP-N-acetylglucosamine pyrophosphorylase</fullName>
            <ecNumber evidence="18">2.7.7.23</ecNumber>
        </recommendedName>
        <alternativeName>
            <fullName evidence="18">N-acetylglucosamine-1-phosphate uridyltransferase</fullName>
        </alternativeName>
    </domain>
    <domain>
        <recommendedName>
            <fullName evidence="18">Glucosamine-1-phosphate N-acetyltransferase</fullName>
            <ecNumber evidence="18">2.3.1.157</ecNumber>
        </recommendedName>
    </domain>
</protein>
<dbReference type="InterPro" id="IPR018357">
    <property type="entry name" value="Hexapep_transf_CS"/>
</dbReference>
<keyword evidence="13 18" id="KW-0012">Acyltransferase</keyword>
<dbReference type="EC" id="2.3.1.157" evidence="18"/>
<feature type="binding site" evidence="18">
    <location>
        <position position="225"/>
    </location>
    <ligand>
        <name>Mg(2+)</name>
        <dbReference type="ChEBI" id="CHEBI:18420"/>
    </ligand>
</feature>
<dbReference type="EC" id="2.7.7.23" evidence="18"/>
<feature type="binding site" evidence="18">
    <location>
        <position position="349"/>
    </location>
    <ligand>
        <name>UDP-N-acetyl-alpha-D-glucosamine</name>
        <dbReference type="ChEBI" id="CHEBI:57705"/>
    </ligand>
</feature>
<evidence type="ECO:0000256" key="2">
    <source>
        <dbReference type="ARBA" id="ARBA00007707"/>
    </source>
</evidence>
<dbReference type="InterPro" id="IPR029044">
    <property type="entry name" value="Nucleotide-diphossugar_trans"/>
</dbReference>
<evidence type="ECO:0000256" key="14">
    <source>
        <dbReference type="ARBA" id="ARBA00023316"/>
    </source>
</evidence>
<dbReference type="GO" id="GO:0009252">
    <property type="term" value="P:peptidoglycan biosynthetic process"/>
    <property type="evidence" value="ECO:0007669"/>
    <property type="project" value="UniProtKB-UniRule"/>
</dbReference>
<dbReference type="Pfam" id="PF25087">
    <property type="entry name" value="GMPPB_C"/>
    <property type="match status" value="1"/>
</dbReference>
<evidence type="ECO:0000256" key="12">
    <source>
        <dbReference type="ARBA" id="ARBA00023268"/>
    </source>
</evidence>
<feature type="region of interest" description="N-acetyltransferase" evidence="18">
    <location>
        <begin position="249"/>
        <end position="456"/>
    </location>
</feature>
<dbReference type="GO" id="GO:0005737">
    <property type="term" value="C:cytoplasm"/>
    <property type="evidence" value="ECO:0007669"/>
    <property type="project" value="UniProtKB-SubCell"/>
</dbReference>
<feature type="active site" description="Proton acceptor" evidence="18">
    <location>
        <position position="361"/>
    </location>
</feature>
<dbReference type="UniPathway" id="UPA00113">
    <property type="reaction ID" value="UER00532"/>
</dbReference>
<dbReference type="GO" id="GO:0016020">
    <property type="term" value="C:membrane"/>
    <property type="evidence" value="ECO:0007669"/>
    <property type="project" value="GOC"/>
</dbReference>
<dbReference type="UniPathway" id="UPA00973"/>
<evidence type="ECO:0000256" key="17">
    <source>
        <dbReference type="ARBA" id="ARBA00049628"/>
    </source>
</evidence>
<evidence type="ECO:0000256" key="7">
    <source>
        <dbReference type="ARBA" id="ARBA00022723"/>
    </source>
</evidence>
<comment type="pathway">
    <text evidence="18">Nucleotide-sugar biosynthesis; UDP-N-acetyl-alpha-D-glucosamine biosynthesis; UDP-N-acetyl-alpha-D-glucosamine from N-acetyl-alpha-D-glucosamine 1-phosphate: step 1/1.</text>
</comment>
<comment type="catalytic activity">
    <reaction evidence="16 18">
        <text>N-acetyl-alpha-D-glucosamine 1-phosphate + UTP + H(+) = UDP-N-acetyl-alpha-D-glucosamine + diphosphate</text>
        <dbReference type="Rhea" id="RHEA:13509"/>
        <dbReference type="ChEBI" id="CHEBI:15378"/>
        <dbReference type="ChEBI" id="CHEBI:33019"/>
        <dbReference type="ChEBI" id="CHEBI:46398"/>
        <dbReference type="ChEBI" id="CHEBI:57705"/>
        <dbReference type="ChEBI" id="CHEBI:57776"/>
        <dbReference type="EC" id="2.7.7.23"/>
    </reaction>
</comment>
<feature type="binding site" evidence="18">
    <location>
        <position position="364"/>
    </location>
    <ligand>
        <name>UDP-N-acetyl-alpha-D-glucosamine</name>
        <dbReference type="ChEBI" id="CHEBI:57705"/>
    </ligand>
</feature>
<dbReference type="InterPro" id="IPR005882">
    <property type="entry name" value="Bifunctional_GlmU"/>
</dbReference>
<dbReference type="HAMAP" id="MF_01631">
    <property type="entry name" value="GlmU"/>
    <property type="match status" value="1"/>
</dbReference>
<evidence type="ECO:0000256" key="13">
    <source>
        <dbReference type="ARBA" id="ARBA00023315"/>
    </source>
</evidence>
<dbReference type="PANTHER" id="PTHR43584">
    <property type="entry name" value="NUCLEOTIDYL TRANSFERASE"/>
    <property type="match status" value="1"/>
</dbReference>
<feature type="domain" description="MobA-like NTP transferase" evidence="19">
    <location>
        <begin position="5"/>
        <end position="118"/>
    </location>
</feature>
<dbReference type="CDD" id="cd03353">
    <property type="entry name" value="LbH_GlmU_C"/>
    <property type="match status" value="1"/>
</dbReference>
<feature type="binding site" evidence="18">
    <location>
        <position position="421"/>
    </location>
    <ligand>
        <name>acetyl-CoA</name>
        <dbReference type="ChEBI" id="CHEBI:57288"/>
    </ligand>
</feature>
<feature type="region of interest" description="Pyrophosphorylase" evidence="18">
    <location>
        <begin position="1"/>
        <end position="227"/>
    </location>
</feature>
<keyword evidence="7 18" id="KW-0479">Metal-binding</keyword>
<feature type="binding site" evidence="18">
    <location>
        <begin position="384"/>
        <end position="385"/>
    </location>
    <ligand>
        <name>acetyl-CoA</name>
        <dbReference type="ChEBI" id="CHEBI:57288"/>
    </ligand>
</feature>
<feature type="binding site" evidence="18">
    <location>
        <position position="331"/>
    </location>
    <ligand>
        <name>UDP-N-acetyl-alpha-D-glucosamine</name>
        <dbReference type="ChEBI" id="CHEBI:57705"/>
    </ligand>
</feature>
<feature type="binding site" evidence="18">
    <location>
        <position position="375"/>
    </location>
    <ligand>
        <name>UDP-N-acetyl-alpha-D-glucosamine</name>
        <dbReference type="ChEBI" id="CHEBI:57705"/>
    </ligand>
</feature>
<dbReference type="GO" id="GO:0008360">
    <property type="term" value="P:regulation of cell shape"/>
    <property type="evidence" value="ECO:0007669"/>
    <property type="project" value="UniProtKB-KW"/>
</dbReference>
<keyword evidence="5 18" id="KW-0808">Transferase</keyword>
<dbReference type="InterPro" id="IPR011004">
    <property type="entry name" value="Trimer_LpxA-like_sf"/>
</dbReference>
<keyword evidence="14 18" id="KW-0961">Cell wall biogenesis/degradation</keyword>
<evidence type="ECO:0000256" key="15">
    <source>
        <dbReference type="ARBA" id="ARBA00048247"/>
    </source>
</evidence>
<dbReference type="GO" id="GO:0071555">
    <property type="term" value="P:cell wall organization"/>
    <property type="evidence" value="ECO:0007669"/>
    <property type="project" value="UniProtKB-KW"/>
</dbReference>
<proteinExistence type="inferred from homology"/>
<evidence type="ECO:0000313" key="23">
    <source>
        <dbReference type="Proteomes" id="UP000435877"/>
    </source>
</evidence>
<gene>
    <name evidence="18 22" type="primary">glmU</name>
    <name evidence="22" type="ORF">IHBHHGIJ_02749</name>
    <name evidence="21" type="ORF">KFEGEMFD_02121</name>
</gene>
<feature type="binding site" evidence="18">
    <location>
        <begin position="100"/>
        <end position="102"/>
    </location>
    <ligand>
        <name>UDP-N-acetyl-alpha-D-glucosamine</name>
        <dbReference type="ChEBI" id="CHEBI:57705"/>
    </ligand>
</feature>
<feature type="binding site" evidence="18">
    <location>
        <position position="225"/>
    </location>
    <ligand>
        <name>UDP-N-acetyl-alpha-D-glucosamine</name>
        <dbReference type="ChEBI" id="CHEBI:57705"/>
    </ligand>
</feature>
<evidence type="ECO:0000256" key="4">
    <source>
        <dbReference type="ARBA" id="ARBA00022490"/>
    </source>
</evidence>
<sequence>MTLDVVILAAGQGSRMRSKLPKVLHNIAGKSMLQHVVDTTEKISADNIHIVIGHGADKVKTSISNPKVQWAIQAEQLGTGHAVNQALPAIAEQSKVLILYGDVPLISEDTLQRMLNTGSDTALTLLTVNLTDPTGYGRIIRNSDGKVVSITEQKDASPTELDIKEVNTGIMCTSAVNLKRWLPQLKDNNAQSEYYLTDIVSMAVGDDVDIAVCHASHPMEVQGANNRQQLQQLERYYQLTVAEELMASGATLADANRIDVRGTLQVGEDVTIDVNCIFEGDVQLADGVHIGPNCHIINSTIASHCEVKTNTVIEGAVIAEQCTVGPFARIRPGSVLASGVKIGNFVETKKANIRENSKVSHLSYIGDADIGKDVNIGAGTITCNYDGVNKFNTVIDDNAFVGSNTALVAPVHVGKTATIGAGSTITGDIAEGDLAVARAKQRNIKNWIRPEKNSRS</sequence>
<dbReference type="EMBL" id="CACSIM010000003">
    <property type="protein sequence ID" value="CAA0104263.1"/>
    <property type="molecule type" value="Genomic_DNA"/>
</dbReference>
<dbReference type="InterPro" id="IPR038009">
    <property type="entry name" value="GlmU_C_LbH"/>
</dbReference>
<comment type="cofactor">
    <cofactor evidence="18">
        <name>Mg(2+)</name>
        <dbReference type="ChEBI" id="CHEBI:18420"/>
    </cofactor>
    <text evidence="18">Binds 1 Mg(2+) ion per subunit.</text>
</comment>
<evidence type="ECO:0000256" key="8">
    <source>
        <dbReference type="ARBA" id="ARBA00022737"/>
    </source>
</evidence>
<reference evidence="23 24" key="1">
    <citation type="submission" date="2019-11" db="EMBL/GenBank/DDBJ databases">
        <authorList>
            <person name="Holert J."/>
        </authorList>
    </citation>
    <scope>NUCLEOTIDE SEQUENCE [LARGE SCALE GENOMIC DNA]</scope>
    <source>
        <strain evidence="21">BC3_2A</strain>
        <strain evidence="22">SB11_1A</strain>
    </source>
</reference>
<evidence type="ECO:0000256" key="16">
    <source>
        <dbReference type="ARBA" id="ARBA00048493"/>
    </source>
</evidence>
<evidence type="ECO:0000313" key="21">
    <source>
        <dbReference type="EMBL" id="CAA0104263.1"/>
    </source>
</evidence>
<dbReference type="GO" id="GO:0000902">
    <property type="term" value="P:cell morphogenesis"/>
    <property type="evidence" value="ECO:0007669"/>
    <property type="project" value="UniProtKB-UniRule"/>
</dbReference>
<keyword evidence="9 18" id="KW-0460">Magnesium</keyword>
<feature type="binding site" evidence="18">
    <location>
        <position position="152"/>
    </location>
    <ligand>
        <name>UDP-N-acetyl-alpha-D-glucosamine</name>
        <dbReference type="ChEBI" id="CHEBI:57705"/>
    </ligand>
</feature>
<dbReference type="GO" id="GO:0000287">
    <property type="term" value="F:magnesium ion binding"/>
    <property type="evidence" value="ECO:0007669"/>
    <property type="project" value="UniProtKB-UniRule"/>
</dbReference>
<comment type="subunit">
    <text evidence="18">Homotrimer.</text>
</comment>
<dbReference type="InterPro" id="IPR001451">
    <property type="entry name" value="Hexapep"/>
</dbReference>
<feature type="binding site" evidence="18">
    <location>
        <position position="102"/>
    </location>
    <ligand>
        <name>Mg(2+)</name>
        <dbReference type="ChEBI" id="CHEBI:18420"/>
    </ligand>
</feature>
<dbReference type="GO" id="GO:0009245">
    <property type="term" value="P:lipid A biosynthetic process"/>
    <property type="evidence" value="ECO:0007669"/>
    <property type="project" value="UniProtKB-UniRule"/>
</dbReference>
<comment type="pathway">
    <text evidence="18">Nucleotide-sugar biosynthesis; UDP-N-acetyl-alpha-D-glucosamine biosynthesis; N-acetyl-alpha-D-glucosamine 1-phosphate from alpha-D-glucosamine 6-phosphate (route II): step 2/2.</text>
</comment>
<feature type="binding site" evidence="18">
    <location>
        <position position="378"/>
    </location>
    <ligand>
        <name>acetyl-CoA</name>
        <dbReference type="ChEBI" id="CHEBI:57288"/>
    </ligand>
</feature>
<feature type="binding site" evidence="18">
    <location>
        <begin position="78"/>
        <end position="79"/>
    </location>
    <ligand>
        <name>UDP-N-acetyl-alpha-D-glucosamine</name>
        <dbReference type="ChEBI" id="CHEBI:57705"/>
    </ligand>
</feature>
<comment type="function">
    <text evidence="17 18">Catalyzes the last two sequential reactions in the de novo biosynthetic pathway for UDP-N-acetylglucosamine (UDP-GlcNAc). The C-terminal domain catalyzes the transfer of acetyl group from acetyl coenzyme A to glucosamine-1-phosphate (GlcN-1-P) to produce N-acetylglucosamine-1-phosphate (GlcNAc-1-P), which is converted into UDP-GlcNAc by the transfer of uridine 5-monophosphate (from uridine 5-triphosphate), a reaction catalyzed by the N-terminal domain.</text>
</comment>
<evidence type="ECO:0000259" key="20">
    <source>
        <dbReference type="Pfam" id="PF25087"/>
    </source>
</evidence>
<dbReference type="Pfam" id="PF00132">
    <property type="entry name" value="Hexapep"/>
    <property type="match status" value="1"/>
</dbReference>
<dbReference type="Proteomes" id="UP000435877">
    <property type="component" value="Unassembled WGS sequence"/>
</dbReference>
<accession>A0A5S9PJS0</accession>
<dbReference type="PANTHER" id="PTHR43584:SF3">
    <property type="entry name" value="BIFUNCTIONAL PROTEIN GLMU"/>
    <property type="match status" value="1"/>
</dbReference>
<keyword evidence="8 18" id="KW-0677">Repeat</keyword>
<dbReference type="Gene3D" id="2.160.10.10">
    <property type="entry name" value="Hexapeptide repeat proteins"/>
    <property type="match status" value="1"/>
</dbReference>
<dbReference type="InterPro" id="IPR056729">
    <property type="entry name" value="GMPPB_C"/>
</dbReference>
<feature type="binding site" evidence="18">
    <location>
        <position position="403"/>
    </location>
    <ligand>
        <name>acetyl-CoA</name>
        <dbReference type="ChEBI" id="CHEBI:57288"/>
    </ligand>
</feature>
<dbReference type="GO" id="GO:0006048">
    <property type="term" value="P:UDP-N-acetylglucosamine biosynthetic process"/>
    <property type="evidence" value="ECO:0007669"/>
    <property type="project" value="UniProtKB-UniPathway"/>
</dbReference>
<evidence type="ECO:0000313" key="24">
    <source>
        <dbReference type="Proteomes" id="UP000439591"/>
    </source>
</evidence>
<evidence type="ECO:0000313" key="22">
    <source>
        <dbReference type="EMBL" id="CAA0104470.1"/>
    </source>
</evidence>
<dbReference type="RefSeq" id="WP_200842733.1">
    <property type="nucleotide sequence ID" value="NZ_CACSIK010000002.1"/>
</dbReference>
<comment type="similarity">
    <text evidence="3 18">In the N-terminal section; belongs to the N-acetylglucosamine-1-phosphate uridyltransferase family.</text>
</comment>
<feature type="binding site" evidence="18">
    <location>
        <position position="438"/>
    </location>
    <ligand>
        <name>acetyl-CoA</name>
        <dbReference type="ChEBI" id="CHEBI:57288"/>
    </ligand>
</feature>
<name>A0A5S9PJS0_9GAMM</name>
<evidence type="ECO:0000256" key="11">
    <source>
        <dbReference type="ARBA" id="ARBA00022984"/>
    </source>
</evidence>
<dbReference type="GO" id="GO:0019134">
    <property type="term" value="F:glucosamine-1-phosphate N-acetyltransferase activity"/>
    <property type="evidence" value="ECO:0007669"/>
    <property type="project" value="UniProtKB-UniRule"/>
</dbReference>
<comment type="subcellular location">
    <subcellularLocation>
        <location evidence="1 18">Cytoplasm</location>
    </subcellularLocation>
</comment>
<feature type="region of interest" description="Linker" evidence="18">
    <location>
        <begin position="228"/>
        <end position="248"/>
    </location>
</feature>
<keyword evidence="11 18" id="KW-0573">Peptidoglycan synthesis</keyword>
<comment type="pathway">
    <text evidence="18">Bacterial outer membrane biogenesis; LPS lipid A biosynthesis.</text>
</comment>
<dbReference type="NCBIfam" id="TIGR01173">
    <property type="entry name" value="glmU"/>
    <property type="match status" value="1"/>
</dbReference>
<dbReference type="InterPro" id="IPR025877">
    <property type="entry name" value="MobA-like_NTP_Trfase"/>
</dbReference>
<dbReference type="GO" id="GO:0003977">
    <property type="term" value="F:UDP-N-acetylglucosamine diphosphorylase activity"/>
    <property type="evidence" value="ECO:0007669"/>
    <property type="project" value="UniProtKB-UniRule"/>
</dbReference>
<evidence type="ECO:0000256" key="5">
    <source>
        <dbReference type="ARBA" id="ARBA00022679"/>
    </source>
</evidence>
<evidence type="ECO:0000256" key="3">
    <source>
        <dbReference type="ARBA" id="ARBA00007947"/>
    </source>
</evidence>
<dbReference type="Gene3D" id="3.90.550.10">
    <property type="entry name" value="Spore Coat Polysaccharide Biosynthesis Protein SpsA, Chain A"/>
    <property type="match status" value="1"/>
</dbReference>
<evidence type="ECO:0000256" key="6">
    <source>
        <dbReference type="ARBA" id="ARBA00022695"/>
    </source>
</evidence>
<comment type="catalytic activity">
    <reaction evidence="15 18">
        <text>alpha-D-glucosamine 1-phosphate + acetyl-CoA = N-acetyl-alpha-D-glucosamine 1-phosphate + CoA + H(+)</text>
        <dbReference type="Rhea" id="RHEA:13725"/>
        <dbReference type="ChEBI" id="CHEBI:15378"/>
        <dbReference type="ChEBI" id="CHEBI:57287"/>
        <dbReference type="ChEBI" id="CHEBI:57288"/>
        <dbReference type="ChEBI" id="CHEBI:57776"/>
        <dbReference type="ChEBI" id="CHEBI:58516"/>
        <dbReference type="EC" id="2.3.1.157"/>
    </reaction>
</comment>
<dbReference type="SUPFAM" id="SSF53448">
    <property type="entry name" value="Nucleotide-diphospho-sugar transferases"/>
    <property type="match status" value="1"/>
</dbReference>
<dbReference type="EMBL" id="CACSIK010000002">
    <property type="protein sequence ID" value="CAA0104470.1"/>
    <property type="molecule type" value="Genomic_DNA"/>
</dbReference>
<comment type="similarity">
    <text evidence="2 18">In the C-terminal section; belongs to the transferase hexapeptide repeat family.</text>
</comment>
<evidence type="ECO:0000256" key="10">
    <source>
        <dbReference type="ARBA" id="ARBA00022960"/>
    </source>
</evidence>
<feature type="binding site" evidence="18">
    <location>
        <position position="73"/>
    </location>
    <ligand>
        <name>UDP-N-acetyl-alpha-D-glucosamine</name>
        <dbReference type="ChEBI" id="CHEBI:57705"/>
    </ligand>
</feature>
<organism evidence="22 23">
    <name type="scientific">Zhongshania aliphaticivorans</name>
    <dbReference type="NCBI Taxonomy" id="1470434"/>
    <lineage>
        <taxon>Bacteria</taxon>
        <taxon>Pseudomonadati</taxon>
        <taxon>Pseudomonadota</taxon>
        <taxon>Gammaproteobacteria</taxon>
        <taxon>Cellvibrionales</taxon>
        <taxon>Spongiibacteraceae</taxon>
        <taxon>Zhongshania</taxon>
    </lineage>
</organism>
<feature type="domain" description="Mannose-1-phosphate guanyltransferase C-terminal" evidence="20">
    <location>
        <begin position="262"/>
        <end position="359"/>
    </location>
</feature>
<dbReference type="SUPFAM" id="SSF51161">
    <property type="entry name" value="Trimeric LpxA-like enzymes"/>
    <property type="match status" value="1"/>
</dbReference>
<feature type="binding site" evidence="18">
    <location>
        <position position="137"/>
    </location>
    <ligand>
        <name>UDP-N-acetyl-alpha-D-glucosamine</name>
        <dbReference type="ChEBI" id="CHEBI:57705"/>
    </ligand>
</feature>
<dbReference type="AlphaFoldDB" id="A0A5S9PJS0"/>
<evidence type="ECO:0000256" key="9">
    <source>
        <dbReference type="ARBA" id="ARBA00022842"/>
    </source>
</evidence>
<keyword evidence="10 18" id="KW-0133">Cell shape</keyword>
<dbReference type="CDD" id="cd02540">
    <property type="entry name" value="GT2_GlmU_N_bac"/>
    <property type="match status" value="1"/>
</dbReference>
<evidence type="ECO:0000259" key="19">
    <source>
        <dbReference type="Pfam" id="PF12804"/>
    </source>
</evidence>
<feature type="binding site" evidence="18">
    <location>
        <begin position="8"/>
        <end position="11"/>
    </location>
    <ligand>
        <name>UDP-N-acetyl-alpha-D-glucosamine</name>
        <dbReference type="ChEBI" id="CHEBI:57705"/>
    </ligand>
</feature>
<feature type="binding site" evidence="18">
    <location>
        <position position="22"/>
    </location>
    <ligand>
        <name>UDP-N-acetyl-alpha-D-glucosamine</name>
        <dbReference type="ChEBI" id="CHEBI:57705"/>
    </ligand>
</feature>